<evidence type="ECO:0000256" key="3">
    <source>
        <dbReference type="ARBA" id="ARBA00023163"/>
    </source>
</evidence>
<organism evidence="6 7">
    <name type="scientific">Vicia faba</name>
    <name type="common">Broad bean</name>
    <name type="synonym">Faba vulgaris</name>
    <dbReference type="NCBI Taxonomy" id="3906"/>
    <lineage>
        <taxon>Eukaryota</taxon>
        <taxon>Viridiplantae</taxon>
        <taxon>Streptophyta</taxon>
        <taxon>Embryophyta</taxon>
        <taxon>Tracheophyta</taxon>
        <taxon>Spermatophyta</taxon>
        <taxon>Magnoliopsida</taxon>
        <taxon>eudicotyledons</taxon>
        <taxon>Gunneridae</taxon>
        <taxon>Pentapetalae</taxon>
        <taxon>rosids</taxon>
        <taxon>fabids</taxon>
        <taxon>Fabales</taxon>
        <taxon>Fabaceae</taxon>
        <taxon>Papilionoideae</taxon>
        <taxon>50 kb inversion clade</taxon>
        <taxon>NPAAA clade</taxon>
        <taxon>Hologalegina</taxon>
        <taxon>IRL clade</taxon>
        <taxon>Fabeae</taxon>
        <taxon>Vicia</taxon>
    </lineage>
</organism>
<dbReference type="Pfam" id="PF03479">
    <property type="entry name" value="PCC"/>
    <property type="match status" value="1"/>
</dbReference>
<protein>
    <recommendedName>
        <fullName evidence="5">PPC domain-containing protein</fullName>
    </recommendedName>
</protein>
<evidence type="ECO:0000256" key="4">
    <source>
        <dbReference type="ARBA" id="ARBA00023242"/>
    </source>
</evidence>
<dbReference type="AlphaFoldDB" id="A0AAV0YC83"/>
<dbReference type="GO" id="GO:0010228">
    <property type="term" value="P:vegetative to reproductive phase transition of meristem"/>
    <property type="evidence" value="ECO:0007669"/>
    <property type="project" value="TreeGrafter"/>
</dbReference>
<dbReference type="CDD" id="cd11378">
    <property type="entry name" value="DUF296"/>
    <property type="match status" value="1"/>
</dbReference>
<dbReference type="PANTHER" id="PTHR31100">
    <property type="entry name" value="AT-HOOK MOTIF NUCLEAR-LOCALIZED PROTEIN 15"/>
    <property type="match status" value="1"/>
</dbReference>
<keyword evidence="1" id="KW-0805">Transcription regulation</keyword>
<dbReference type="PANTHER" id="PTHR31100:SF51">
    <property type="entry name" value="AT-HOOK MOTIF NUCLEAR-LOCALIZED PROTEIN 29"/>
    <property type="match status" value="1"/>
</dbReference>
<dbReference type="InterPro" id="IPR014476">
    <property type="entry name" value="AHL15-29"/>
</dbReference>
<evidence type="ECO:0000313" key="7">
    <source>
        <dbReference type="Proteomes" id="UP001157006"/>
    </source>
</evidence>
<keyword evidence="7" id="KW-1185">Reference proteome</keyword>
<dbReference type="PROSITE" id="PS51742">
    <property type="entry name" value="PPC"/>
    <property type="match status" value="1"/>
</dbReference>
<keyword evidence="4" id="KW-0539">Nucleus</keyword>
<keyword evidence="3" id="KW-0804">Transcription</keyword>
<reference evidence="6 7" key="1">
    <citation type="submission" date="2023-01" db="EMBL/GenBank/DDBJ databases">
        <authorList>
            <person name="Kreplak J."/>
        </authorList>
    </citation>
    <scope>NUCLEOTIDE SEQUENCE [LARGE SCALE GENOMIC DNA]</scope>
</reference>
<dbReference type="GO" id="GO:0003680">
    <property type="term" value="F:minor groove of adenine-thymine-rich DNA binding"/>
    <property type="evidence" value="ECO:0007669"/>
    <property type="project" value="InterPro"/>
</dbReference>
<dbReference type="Proteomes" id="UP001157006">
    <property type="component" value="Unassembled WGS sequence"/>
</dbReference>
<evidence type="ECO:0000259" key="5">
    <source>
        <dbReference type="PROSITE" id="PS51742"/>
    </source>
</evidence>
<keyword evidence="2" id="KW-0238">DNA-binding</keyword>
<dbReference type="GO" id="GO:0005634">
    <property type="term" value="C:nucleus"/>
    <property type="evidence" value="ECO:0007669"/>
    <property type="project" value="TreeGrafter"/>
</dbReference>
<comment type="caution">
    <text evidence="6">The sequence shown here is derived from an EMBL/GenBank/DDBJ whole genome shotgun (WGS) entry which is preliminary data.</text>
</comment>
<evidence type="ECO:0000313" key="6">
    <source>
        <dbReference type="EMBL" id="CAI8583555.1"/>
    </source>
</evidence>
<proteinExistence type="predicted"/>
<evidence type="ECO:0000256" key="1">
    <source>
        <dbReference type="ARBA" id="ARBA00023015"/>
    </source>
</evidence>
<gene>
    <name evidence="6" type="ORF">VFH_U032560</name>
</gene>
<dbReference type="SUPFAM" id="SSF117856">
    <property type="entry name" value="AF0104/ALDC/Ptd012-like"/>
    <property type="match status" value="1"/>
</dbReference>
<feature type="domain" description="PPC" evidence="5">
    <location>
        <begin position="12"/>
        <end position="130"/>
    </location>
</feature>
<dbReference type="Gene3D" id="3.30.1330.80">
    <property type="entry name" value="Hypothetical protein, similar to alpha- acetolactate decarboxylase, domain 2"/>
    <property type="match status" value="1"/>
</dbReference>
<sequence>MSSFIVSCCNMSNALITHIIEIDVGVHLSNALIELAQRRGRFISVLNGRGMVEQVTLRQATGRIVTHQGRFNKISISGTIIPSSTLESVGELEVNLSTLAFEVIGGIVMSPLVASSPVILTVVSSLITAV</sequence>
<name>A0AAV0YC83_VICFA</name>
<dbReference type="EMBL" id="CATIWC010000787">
    <property type="protein sequence ID" value="CAI8583555.1"/>
    <property type="molecule type" value="Genomic_DNA"/>
</dbReference>
<dbReference type="GO" id="GO:0003700">
    <property type="term" value="F:DNA-binding transcription factor activity"/>
    <property type="evidence" value="ECO:0007669"/>
    <property type="project" value="TreeGrafter"/>
</dbReference>
<evidence type="ECO:0000256" key="2">
    <source>
        <dbReference type="ARBA" id="ARBA00023125"/>
    </source>
</evidence>
<accession>A0AAV0YC83</accession>
<dbReference type="InterPro" id="IPR005175">
    <property type="entry name" value="PPC_dom"/>
</dbReference>